<dbReference type="CDD" id="cd04179">
    <property type="entry name" value="DPM_DPG-synthase_like"/>
    <property type="match status" value="1"/>
</dbReference>
<dbReference type="Proteomes" id="UP001302429">
    <property type="component" value="Chromosome"/>
</dbReference>
<dbReference type="Gene3D" id="3.90.550.10">
    <property type="entry name" value="Spore Coat Polysaccharide Biosynthesis Protein SpsA, Chain A"/>
    <property type="match status" value="1"/>
</dbReference>
<evidence type="ECO:0000256" key="1">
    <source>
        <dbReference type="SAM" id="MobiDB-lite"/>
    </source>
</evidence>
<keyword evidence="4" id="KW-0808">Transferase</keyword>
<keyword evidence="4" id="KW-0328">Glycosyltransferase</keyword>
<proteinExistence type="predicted"/>
<dbReference type="AlphaFoldDB" id="A0AA97I0R4"/>
<feature type="transmembrane region" description="Helical" evidence="2">
    <location>
        <begin position="249"/>
        <end position="269"/>
    </location>
</feature>
<organism evidence="4 5">
    <name type="scientific">Alterisphingorhabdus coralli</name>
    <dbReference type="NCBI Taxonomy" id="3071408"/>
    <lineage>
        <taxon>Bacteria</taxon>
        <taxon>Pseudomonadati</taxon>
        <taxon>Pseudomonadota</taxon>
        <taxon>Alphaproteobacteria</taxon>
        <taxon>Sphingomonadales</taxon>
        <taxon>Sphingomonadaceae</taxon>
        <taxon>Alterisphingorhabdus (ex Yan et al. 2024)</taxon>
    </lineage>
</organism>
<evidence type="ECO:0000313" key="5">
    <source>
        <dbReference type="Proteomes" id="UP001302429"/>
    </source>
</evidence>
<keyword evidence="2" id="KW-0812">Transmembrane</keyword>
<keyword evidence="5" id="KW-1185">Reference proteome</keyword>
<feature type="transmembrane region" description="Helical" evidence="2">
    <location>
        <begin position="281"/>
        <end position="302"/>
    </location>
</feature>
<dbReference type="Pfam" id="PF00535">
    <property type="entry name" value="Glycos_transf_2"/>
    <property type="match status" value="1"/>
</dbReference>
<evidence type="ECO:0000313" key="4">
    <source>
        <dbReference type="EMBL" id="WOE74030.1"/>
    </source>
</evidence>
<dbReference type="SUPFAM" id="SSF53448">
    <property type="entry name" value="Nucleotide-diphospho-sugar transferases"/>
    <property type="match status" value="1"/>
</dbReference>
<feature type="domain" description="Glycosyltransferase 2-like" evidence="3">
    <location>
        <begin position="6"/>
        <end position="169"/>
    </location>
</feature>
<dbReference type="PANTHER" id="PTHR48090:SF7">
    <property type="entry name" value="RFBJ PROTEIN"/>
    <property type="match status" value="1"/>
</dbReference>
<dbReference type="InterPro" id="IPR050256">
    <property type="entry name" value="Glycosyltransferase_2"/>
</dbReference>
<dbReference type="InterPro" id="IPR029044">
    <property type="entry name" value="Nucleotide-diphossugar_trans"/>
</dbReference>
<dbReference type="KEGG" id="acoa:RB602_09165"/>
<keyword evidence="2" id="KW-0472">Membrane</keyword>
<sequence>MTKLAVIIPCYKVRSHIRNVIANIGPEIERIYVVDDKCPEESGQFVRDFITDKRIHVIMHEYNKGVGGAVVTGYRAALGDGMDIAIKVDGDGQMDPRLASVIAEPVIAGKADYSKGNRFHSVYNVRKMPVARLMGNAALSFITKLSSGYWSIFDPTNGYTAIHRTALSRLEFANIDERYFFETDMLINLGNSRAVVKDVAMEAIYADEESNLKIKKVLGQFLGKNLKEMIKRIVYTYYLRDFSLASAQLLLGAAMLLFGLVFGAIHWTGSITTGETASTGTIMVATLPIILGFQLLLSFLGFDISNEPKDVLQHYRHFPEEKALSRSAVTMHKARNERSDARINER</sequence>
<dbReference type="EMBL" id="CP136594">
    <property type="protein sequence ID" value="WOE74030.1"/>
    <property type="molecule type" value="Genomic_DNA"/>
</dbReference>
<feature type="compositionally biased region" description="Basic and acidic residues" evidence="1">
    <location>
        <begin position="334"/>
        <end position="346"/>
    </location>
</feature>
<dbReference type="PANTHER" id="PTHR48090">
    <property type="entry name" value="UNDECAPRENYL-PHOSPHATE 4-DEOXY-4-FORMAMIDO-L-ARABINOSE TRANSFERASE-RELATED"/>
    <property type="match status" value="1"/>
</dbReference>
<name>A0AA97I0R4_9SPHN</name>
<dbReference type="InterPro" id="IPR001173">
    <property type="entry name" value="Glyco_trans_2-like"/>
</dbReference>
<feature type="region of interest" description="Disordered" evidence="1">
    <location>
        <begin position="326"/>
        <end position="346"/>
    </location>
</feature>
<gene>
    <name evidence="4" type="ORF">RB602_09165</name>
</gene>
<evidence type="ECO:0000256" key="2">
    <source>
        <dbReference type="SAM" id="Phobius"/>
    </source>
</evidence>
<keyword evidence="2" id="KW-1133">Transmembrane helix</keyword>
<accession>A0AA97I0R4</accession>
<protein>
    <submittedName>
        <fullName evidence="4">Glycosyltransferase</fullName>
        <ecNumber evidence="4">2.4.-.-</ecNumber>
    </submittedName>
</protein>
<dbReference type="GO" id="GO:0016757">
    <property type="term" value="F:glycosyltransferase activity"/>
    <property type="evidence" value="ECO:0007669"/>
    <property type="project" value="UniProtKB-KW"/>
</dbReference>
<dbReference type="EC" id="2.4.-.-" evidence="4"/>
<reference evidence="4 5" key="1">
    <citation type="submission" date="2023-10" db="EMBL/GenBank/DDBJ databases">
        <title>Complete genome sequence of a Sphingomonadaceae bacterium.</title>
        <authorList>
            <person name="Yan C."/>
        </authorList>
    </citation>
    <scope>NUCLEOTIDE SEQUENCE [LARGE SCALE GENOMIC DNA]</scope>
    <source>
        <strain evidence="4 5">SCSIO 66989</strain>
    </source>
</reference>
<evidence type="ECO:0000259" key="3">
    <source>
        <dbReference type="Pfam" id="PF00535"/>
    </source>
</evidence>
<dbReference type="RefSeq" id="WP_317080262.1">
    <property type="nucleotide sequence ID" value="NZ_CP136594.1"/>
</dbReference>